<protein>
    <submittedName>
        <fullName evidence="7">Uncharacterized protein</fullName>
    </submittedName>
</protein>
<feature type="transmembrane region" description="Helical" evidence="6">
    <location>
        <begin position="65"/>
        <end position="87"/>
    </location>
</feature>
<feature type="transmembrane region" description="Helical" evidence="6">
    <location>
        <begin position="246"/>
        <end position="270"/>
    </location>
</feature>
<feature type="transmembrane region" description="Helical" evidence="6">
    <location>
        <begin position="126"/>
        <end position="145"/>
    </location>
</feature>
<dbReference type="AlphaFoldDB" id="W4LTW0"/>
<keyword evidence="5 6" id="KW-0472">Membrane</keyword>
<feature type="transmembrane region" description="Helical" evidence="6">
    <location>
        <begin position="189"/>
        <end position="208"/>
    </location>
</feature>
<dbReference type="Proteomes" id="UP000019141">
    <property type="component" value="Unassembled WGS sequence"/>
</dbReference>
<dbReference type="GO" id="GO:0005886">
    <property type="term" value="C:plasma membrane"/>
    <property type="evidence" value="ECO:0007669"/>
    <property type="project" value="UniProtKB-SubCell"/>
</dbReference>
<evidence type="ECO:0000313" key="8">
    <source>
        <dbReference type="Proteomes" id="UP000019141"/>
    </source>
</evidence>
<dbReference type="PATRIC" id="fig|1429438.4.peg.1584"/>
<dbReference type="InterPro" id="IPR050833">
    <property type="entry name" value="Poly_Biosynth_Transport"/>
</dbReference>
<keyword evidence="4 6" id="KW-1133">Transmembrane helix</keyword>
<feature type="transmembrane region" description="Helical" evidence="6">
    <location>
        <begin position="28"/>
        <end position="53"/>
    </location>
</feature>
<comment type="subcellular location">
    <subcellularLocation>
        <location evidence="1">Cell membrane</location>
        <topology evidence="1">Multi-pass membrane protein</topology>
    </subcellularLocation>
</comment>
<feature type="transmembrane region" description="Helical" evidence="6">
    <location>
        <begin position="282"/>
        <end position="304"/>
    </location>
</feature>
<dbReference type="InterPro" id="IPR002528">
    <property type="entry name" value="MATE_fam"/>
</dbReference>
<accession>W4LTW0</accession>
<dbReference type="EMBL" id="AZHW01000232">
    <property type="protein sequence ID" value="ETX01433.1"/>
    <property type="molecule type" value="Genomic_DNA"/>
</dbReference>
<dbReference type="PANTHER" id="PTHR30250:SF27">
    <property type="entry name" value="POLYSACCHARIDE BIOSYNTHESIS PROTEIN"/>
    <property type="match status" value="1"/>
</dbReference>
<evidence type="ECO:0000256" key="5">
    <source>
        <dbReference type="ARBA" id="ARBA00023136"/>
    </source>
</evidence>
<keyword evidence="8" id="KW-1185">Reference proteome</keyword>
<proteinExistence type="predicted"/>
<evidence type="ECO:0000256" key="6">
    <source>
        <dbReference type="SAM" id="Phobius"/>
    </source>
</evidence>
<dbReference type="Pfam" id="PF01554">
    <property type="entry name" value="MatE"/>
    <property type="match status" value="1"/>
</dbReference>
<evidence type="ECO:0000256" key="2">
    <source>
        <dbReference type="ARBA" id="ARBA00022475"/>
    </source>
</evidence>
<feature type="transmembrane region" description="Helical" evidence="6">
    <location>
        <begin position="99"/>
        <end position="120"/>
    </location>
</feature>
<evidence type="ECO:0000256" key="3">
    <source>
        <dbReference type="ARBA" id="ARBA00022692"/>
    </source>
</evidence>
<sequence>MMGFSTSVVRFLAIYKGENNKSMMKGTLILALVFPLMASLAIGSLIFATSNWAAVNLFQKPELGFVFKGFACALPFYTLMLICAACARGFKQVKRYNSLINLLQPVIELLGVAGLFIIGYRLGGTIFGFGFSSAIAAGVGLYWMVQMFRSMELHRVPAQYEVGKQLAFSLSTLMIGVVHMLIIQTDRLMLGALSTAHNVGIFVVASLISQNARFILQSTNSIFPPIIADLYHKGDTQRLVSTYKSVTWLITALTVPLIFVFCFMSSEIMSLFGSEYASANRVLIILSLFQFVNVAVGSAGFLLVMTGNQKLEAINSWVVAFLNVVLNYIFIPKYGAIGAAFATGLSTGIINLLRVLEIYRFYGYHPYKFSHTKIIASSAIALVFFIAMKSIFSLGYLQNIIVAILSIVVYFYTLYRLGIDEEEKSLFLATKEKLTFKR</sequence>
<keyword evidence="2" id="KW-1003">Cell membrane</keyword>
<feature type="transmembrane region" description="Helical" evidence="6">
    <location>
        <begin position="398"/>
        <end position="415"/>
    </location>
</feature>
<feature type="transmembrane region" description="Helical" evidence="6">
    <location>
        <begin position="311"/>
        <end position="330"/>
    </location>
</feature>
<gene>
    <name evidence="7" type="ORF">ETSY1_07365</name>
</gene>
<evidence type="ECO:0000256" key="1">
    <source>
        <dbReference type="ARBA" id="ARBA00004651"/>
    </source>
</evidence>
<evidence type="ECO:0000313" key="7">
    <source>
        <dbReference type="EMBL" id="ETX01433.1"/>
    </source>
</evidence>
<dbReference type="PANTHER" id="PTHR30250">
    <property type="entry name" value="PST FAMILY PREDICTED COLANIC ACID TRANSPORTER"/>
    <property type="match status" value="1"/>
</dbReference>
<keyword evidence="3 6" id="KW-0812">Transmembrane</keyword>
<evidence type="ECO:0000256" key="4">
    <source>
        <dbReference type="ARBA" id="ARBA00022989"/>
    </source>
</evidence>
<feature type="transmembrane region" description="Helical" evidence="6">
    <location>
        <begin position="374"/>
        <end position="392"/>
    </location>
</feature>
<comment type="caution">
    <text evidence="7">The sequence shown here is derived from an EMBL/GenBank/DDBJ whole genome shotgun (WGS) entry which is preliminary data.</text>
</comment>
<organism evidence="7 8">
    <name type="scientific">Entotheonella factor</name>
    <dbReference type="NCBI Taxonomy" id="1429438"/>
    <lineage>
        <taxon>Bacteria</taxon>
        <taxon>Pseudomonadati</taxon>
        <taxon>Nitrospinota/Tectimicrobiota group</taxon>
        <taxon>Candidatus Tectimicrobiota</taxon>
        <taxon>Candidatus Entotheonellia</taxon>
        <taxon>Candidatus Entotheonellales</taxon>
        <taxon>Candidatus Entotheonellaceae</taxon>
        <taxon>Candidatus Entotheonella</taxon>
    </lineage>
</organism>
<name>W4LTW0_ENTF1</name>
<feature type="transmembrane region" description="Helical" evidence="6">
    <location>
        <begin position="336"/>
        <end position="353"/>
    </location>
</feature>
<reference evidence="7 8" key="1">
    <citation type="journal article" date="2014" name="Nature">
        <title>An environmental bacterial taxon with a large and distinct metabolic repertoire.</title>
        <authorList>
            <person name="Wilson M.C."/>
            <person name="Mori T."/>
            <person name="Ruckert C."/>
            <person name="Uria A.R."/>
            <person name="Helf M.J."/>
            <person name="Takada K."/>
            <person name="Gernert C."/>
            <person name="Steffens U.A."/>
            <person name="Heycke N."/>
            <person name="Schmitt S."/>
            <person name="Rinke C."/>
            <person name="Helfrich E.J."/>
            <person name="Brachmann A.O."/>
            <person name="Gurgui C."/>
            <person name="Wakimoto T."/>
            <person name="Kracht M."/>
            <person name="Crusemann M."/>
            <person name="Hentschel U."/>
            <person name="Abe I."/>
            <person name="Matsunaga S."/>
            <person name="Kalinowski J."/>
            <person name="Takeyama H."/>
            <person name="Piel J."/>
        </authorList>
    </citation>
    <scope>NUCLEOTIDE SEQUENCE [LARGE SCALE GENOMIC DNA]</scope>
    <source>
        <strain evidence="8">TSY1</strain>
    </source>
</reference>
<feature type="transmembrane region" description="Helical" evidence="6">
    <location>
        <begin position="166"/>
        <end position="183"/>
    </location>
</feature>
<dbReference type="HOGENOM" id="CLU_022017_5_1_7"/>